<reference evidence="2" key="1">
    <citation type="journal article" date="2023" name="Nat. Commun.">
        <title>Diploid and tetraploid genomes of Acorus and the evolution of monocots.</title>
        <authorList>
            <person name="Ma L."/>
            <person name="Liu K.W."/>
            <person name="Li Z."/>
            <person name="Hsiao Y.Y."/>
            <person name="Qi Y."/>
            <person name="Fu T."/>
            <person name="Tang G.D."/>
            <person name="Zhang D."/>
            <person name="Sun W.H."/>
            <person name="Liu D.K."/>
            <person name="Li Y."/>
            <person name="Chen G.Z."/>
            <person name="Liu X.D."/>
            <person name="Liao X.Y."/>
            <person name="Jiang Y.T."/>
            <person name="Yu X."/>
            <person name="Hao Y."/>
            <person name="Huang J."/>
            <person name="Zhao X.W."/>
            <person name="Ke S."/>
            <person name="Chen Y.Y."/>
            <person name="Wu W.L."/>
            <person name="Hsu J.L."/>
            <person name="Lin Y.F."/>
            <person name="Huang M.D."/>
            <person name="Li C.Y."/>
            <person name="Huang L."/>
            <person name="Wang Z.W."/>
            <person name="Zhao X."/>
            <person name="Zhong W.Y."/>
            <person name="Peng D.H."/>
            <person name="Ahmad S."/>
            <person name="Lan S."/>
            <person name="Zhang J.S."/>
            <person name="Tsai W.C."/>
            <person name="Van de Peer Y."/>
            <person name="Liu Z.J."/>
        </authorList>
    </citation>
    <scope>NUCLEOTIDE SEQUENCE</scope>
    <source>
        <strain evidence="2">CP</strain>
    </source>
</reference>
<feature type="region of interest" description="Disordered" evidence="1">
    <location>
        <begin position="1"/>
        <end position="38"/>
    </location>
</feature>
<dbReference type="EMBL" id="JAUJYO010000009">
    <property type="protein sequence ID" value="KAK1307837.1"/>
    <property type="molecule type" value="Genomic_DNA"/>
</dbReference>
<accession>A0AAV9E7B1</accession>
<organism evidence="2 3">
    <name type="scientific">Acorus calamus</name>
    <name type="common">Sweet flag</name>
    <dbReference type="NCBI Taxonomy" id="4465"/>
    <lineage>
        <taxon>Eukaryota</taxon>
        <taxon>Viridiplantae</taxon>
        <taxon>Streptophyta</taxon>
        <taxon>Embryophyta</taxon>
        <taxon>Tracheophyta</taxon>
        <taxon>Spermatophyta</taxon>
        <taxon>Magnoliopsida</taxon>
        <taxon>Liliopsida</taxon>
        <taxon>Acoraceae</taxon>
        <taxon>Acorus</taxon>
    </lineage>
</organism>
<keyword evidence="3" id="KW-1185">Reference proteome</keyword>
<evidence type="ECO:0000313" key="2">
    <source>
        <dbReference type="EMBL" id="KAK1307837.1"/>
    </source>
</evidence>
<gene>
    <name evidence="2" type="ORF">QJS10_CPA09g01349</name>
</gene>
<proteinExistence type="predicted"/>
<sequence>MVPFSEAPLDGRAGKGSMFDGLMESDEGEAAEEGVVASKVQGTTVDGKIVEEAGADGVEEIDVGGGISGGAGDGPEAGVETFEEEGFDMDLKQGFSRK</sequence>
<name>A0AAV9E7B1_ACOCL</name>
<protein>
    <submittedName>
        <fullName evidence="2">Uncharacterized protein</fullName>
    </submittedName>
</protein>
<evidence type="ECO:0000313" key="3">
    <source>
        <dbReference type="Proteomes" id="UP001180020"/>
    </source>
</evidence>
<dbReference type="Proteomes" id="UP001180020">
    <property type="component" value="Unassembled WGS sequence"/>
</dbReference>
<feature type="compositionally biased region" description="Acidic residues" evidence="1">
    <location>
        <begin position="23"/>
        <end position="32"/>
    </location>
</feature>
<feature type="compositionally biased region" description="Gly residues" evidence="1">
    <location>
        <begin position="63"/>
        <end position="75"/>
    </location>
</feature>
<evidence type="ECO:0000256" key="1">
    <source>
        <dbReference type="SAM" id="MobiDB-lite"/>
    </source>
</evidence>
<reference evidence="2" key="2">
    <citation type="submission" date="2023-06" db="EMBL/GenBank/DDBJ databases">
        <authorList>
            <person name="Ma L."/>
            <person name="Liu K.-W."/>
            <person name="Li Z."/>
            <person name="Hsiao Y.-Y."/>
            <person name="Qi Y."/>
            <person name="Fu T."/>
            <person name="Tang G."/>
            <person name="Zhang D."/>
            <person name="Sun W.-H."/>
            <person name="Liu D.-K."/>
            <person name="Li Y."/>
            <person name="Chen G.-Z."/>
            <person name="Liu X.-D."/>
            <person name="Liao X.-Y."/>
            <person name="Jiang Y.-T."/>
            <person name="Yu X."/>
            <person name="Hao Y."/>
            <person name="Huang J."/>
            <person name="Zhao X.-W."/>
            <person name="Ke S."/>
            <person name="Chen Y.-Y."/>
            <person name="Wu W.-L."/>
            <person name="Hsu J.-L."/>
            <person name="Lin Y.-F."/>
            <person name="Huang M.-D."/>
            <person name="Li C.-Y."/>
            <person name="Huang L."/>
            <person name="Wang Z.-W."/>
            <person name="Zhao X."/>
            <person name="Zhong W.-Y."/>
            <person name="Peng D.-H."/>
            <person name="Ahmad S."/>
            <person name="Lan S."/>
            <person name="Zhang J.-S."/>
            <person name="Tsai W.-C."/>
            <person name="Van De Peer Y."/>
            <person name="Liu Z.-J."/>
        </authorList>
    </citation>
    <scope>NUCLEOTIDE SEQUENCE</scope>
    <source>
        <strain evidence="2">CP</strain>
        <tissue evidence="2">Leaves</tissue>
    </source>
</reference>
<feature type="compositionally biased region" description="Acidic residues" evidence="1">
    <location>
        <begin position="53"/>
        <end position="62"/>
    </location>
</feature>
<feature type="region of interest" description="Disordered" evidence="1">
    <location>
        <begin position="50"/>
        <end position="98"/>
    </location>
</feature>
<dbReference type="AlphaFoldDB" id="A0AAV9E7B1"/>
<comment type="caution">
    <text evidence="2">The sequence shown here is derived from an EMBL/GenBank/DDBJ whole genome shotgun (WGS) entry which is preliminary data.</text>
</comment>